<accession>A0A930V1S4</accession>
<organism evidence="1 2">
    <name type="scientific">Nocardioides acrostichi</name>
    <dbReference type="NCBI Taxonomy" id="2784339"/>
    <lineage>
        <taxon>Bacteria</taxon>
        <taxon>Bacillati</taxon>
        <taxon>Actinomycetota</taxon>
        <taxon>Actinomycetes</taxon>
        <taxon>Propionibacteriales</taxon>
        <taxon>Nocardioidaceae</taxon>
        <taxon>Nocardioides</taxon>
    </lineage>
</organism>
<name>A0A930V1S4_9ACTN</name>
<gene>
    <name evidence="1" type="ORF">ISG29_07995</name>
</gene>
<keyword evidence="2" id="KW-1185">Reference proteome</keyword>
<dbReference type="AlphaFoldDB" id="A0A930V1S4"/>
<sequence>MAGHLAASAPLAGAAPAPAPVDGVRVAVRRGHLSLLVTETAAQTPEHVSRWRTRRETGRDLVRDVRFAVTALFGRAA</sequence>
<evidence type="ECO:0000313" key="1">
    <source>
        <dbReference type="EMBL" id="MBF4161629.1"/>
    </source>
</evidence>
<dbReference type="Proteomes" id="UP000656804">
    <property type="component" value="Unassembled WGS sequence"/>
</dbReference>
<dbReference type="RefSeq" id="WP_194502903.1">
    <property type="nucleotide sequence ID" value="NZ_JADIVZ010000003.1"/>
</dbReference>
<protein>
    <submittedName>
        <fullName evidence="1">Uncharacterized protein</fullName>
    </submittedName>
</protein>
<evidence type="ECO:0000313" key="2">
    <source>
        <dbReference type="Proteomes" id="UP000656804"/>
    </source>
</evidence>
<reference evidence="1" key="1">
    <citation type="submission" date="2020-11" db="EMBL/GenBank/DDBJ databases">
        <title>Nocardioides sp. CBS4Y-1, whole genome shotgun sequence.</title>
        <authorList>
            <person name="Tuo L."/>
        </authorList>
    </citation>
    <scope>NUCLEOTIDE SEQUENCE</scope>
    <source>
        <strain evidence="1">CBS4Y-1</strain>
    </source>
</reference>
<dbReference type="EMBL" id="JADIVZ010000003">
    <property type="protein sequence ID" value="MBF4161629.1"/>
    <property type="molecule type" value="Genomic_DNA"/>
</dbReference>
<proteinExistence type="predicted"/>
<comment type="caution">
    <text evidence="1">The sequence shown here is derived from an EMBL/GenBank/DDBJ whole genome shotgun (WGS) entry which is preliminary data.</text>
</comment>